<evidence type="ECO:0000313" key="4">
    <source>
        <dbReference type="Proteomes" id="UP000250197"/>
    </source>
</evidence>
<gene>
    <name evidence="3" type="ORF">CBE89_03195</name>
</gene>
<evidence type="ECO:0000256" key="2">
    <source>
        <dbReference type="SAM" id="SignalP"/>
    </source>
</evidence>
<evidence type="ECO:0000256" key="1">
    <source>
        <dbReference type="SAM" id="MobiDB-lite"/>
    </source>
</evidence>
<feature type="chain" id="PRO_5016376548" description="Secreted protein" evidence="2">
    <location>
        <begin position="20"/>
        <end position="59"/>
    </location>
</feature>
<evidence type="ECO:0000313" key="3">
    <source>
        <dbReference type="EMBL" id="ART20614.1"/>
    </source>
</evidence>
<feature type="signal peptide" evidence="2">
    <location>
        <begin position="1"/>
        <end position="19"/>
    </location>
</feature>
<proteinExistence type="predicted"/>
<dbReference type="EMBL" id="CP021252">
    <property type="protein sequence ID" value="ART20614.1"/>
    <property type="molecule type" value="Genomic_DNA"/>
</dbReference>
<organism evidence="3 4">
    <name type="scientific">Corynebacterium striatum</name>
    <dbReference type="NCBI Taxonomy" id="43770"/>
    <lineage>
        <taxon>Bacteria</taxon>
        <taxon>Bacillati</taxon>
        <taxon>Actinomycetota</taxon>
        <taxon>Actinomycetes</taxon>
        <taxon>Mycobacteriales</taxon>
        <taxon>Corynebacteriaceae</taxon>
        <taxon>Corynebacterium</taxon>
    </lineage>
</organism>
<dbReference type="Proteomes" id="UP000250197">
    <property type="component" value="Chromosome"/>
</dbReference>
<keyword evidence="2" id="KW-0732">Signal</keyword>
<name>A0A2Z2J1Y4_CORST</name>
<protein>
    <recommendedName>
        <fullName evidence="5">Secreted protein</fullName>
    </recommendedName>
</protein>
<reference evidence="3 4" key="1">
    <citation type="submission" date="2017-05" db="EMBL/GenBank/DDBJ databases">
        <title>Complete genome sequence of Corynebacterium striatum KC-Na-1 isolated from Neophocaena asiaeorientalis in Korea.</title>
        <authorList>
            <person name="Kim J.H."/>
            <person name="Lee K."/>
        </authorList>
    </citation>
    <scope>NUCLEOTIDE SEQUENCE [LARGE SCALE GENOMIC DNA]</scope>
    <source>
        <strain evidence="3 4">KC-Na-01</strain>
    </source>
</reference>
<sequence>MVAALVLALIGVATWPARAEDAGATSESAALILDASSSMTQNDAGRLTRTDDAKKQRTT</sequence>
<feature type="region of interest" description="Disordered" evidence="1">
    <location>
        <begin position="40"/>
        <end position="59"/>
    </location>
</feature>
<dbReference type="AlphaFoldDB" id="A0A2Z2J1Y4"/>
<feature type="compositionally biased region" description="Basic and acidic residues" evidence="1">
    <location>
        <begin position="46"/>
        <end position="59"/>
    </location>
</feature>
<dbReference type="KEGG" id="cstr:CBE89_03195"/>
<accession>A0A2Z2J1Y4</accession>
<evidence type="ECO:0008006" key="5">
    <source>
        <dbReference type="Google" id="ProtNLM"/>
    </source>
</evidence>